<dbReference type="AlphaFoldDB" id="A0A286RHJ9"/>
<evidence type="ECO:0000313" key="2">
    <source>
        <dbReference type="EMBL" id="ASV75451.1"/>
    </source>
</evidence>
<reference evidence="2 3" key="1">
    <citation type="journal article" name="Front. Microbiol.">
        <title>Sugar Metabolism of the First Thermophilic Planctomycete Thermogutta terrifontis: Comparative Genomic and Transcriptomic Approaches.</title>
        <authorList>
            <person name="Elcheninov A.G."/>
            <person name="Menzel P."/>
            <person name="Gudbergsdottir S.R."/>
            <person name="Slesarev A.I."/>
            <person name="Kadnikov V.V."/>
            <person name="Krogh A."/>
            <person name="Bonch-Osmolovskaya E.A."/>
            <person name="Peng X."/>
            <person name="Kublanov I.V."/>
        </authorList>
    </citation>
    <scope>NUCLEOTIDE SEQUENCE [LARGE SCALE GENOMIC DNA]</scope>
    <source>
        <strain evidence="2 3">R1</strain>
    </source>
</reference>
<feature type="region of interest" description="Disordered" evidence="1">
    <location>
        <begin position="48"/>
        <end position="74"/>
    </location>
</feature>
<protein>
    <submittedName>
        <fullName evidence="2">Uncharacterized protein</fullName>
    </submittedName>
</protein>
<dbReference type="OrthoDB" id="215680at2"/>
<dbReference type="Proteomes" id="UP000215086">
    <property type="component" value="Chromosome"/>
</dbReference>
<evidence type="ECO:0000256" key="1">
    <source>
        <dbReference type="SAM" id="MobiDB-lite"/>
    </source>
</evidence>
<name>A0A286RHJ9_9BACT</name>
<sequence length="74" mass="8148">MTCKHLQELFALCERYNLKITGAELVRIVCPTCGVDEVCPNVLTEEYERRHGEVSSEETAPPQPQGSSTATPSP</sequence>
<accession>A0A286RHJ9</accession>
<dbReference type="EMBL" id="CP018477">
    <property type="protein sequence ID" value="ASV75451.1"/>
    <property type="molecule type" value="Genomic_DNA"/>
</dbReference>
<dbReference type="KEGG" id="ttf:THTE_2849"/>
<dbReference type="RefSeq" id="WP_157732032.1">
    <property type="nucleotide sequence ID" value="NZ_CP018477.1"/>
</dbReference>
<evidence type="ECO:0000313" key="3">
    <source>
        <dbReference type="Proteomes" id="UP000215086"/>
    </source>
</evidence>
<proteinExistence type="predicted"/>
<organism evidence="2 3">
    <name type="scientific">Thermogutta terrifontis</name>
    <dbReference type="NCBI Taxonomy" id="1331910"/>
    <lineage>
        <taxon>Bacteria</taxon>
        <taxon>Pseudomonadati</taxon>
        <taxon>Planctomycetota</taxon>
        <taxon>Planctomycetia</taxon>
        <taxon>Pirellulales</taxon>
        <taxon>Thermoguttaceae</taxon>
        <taxon>Thermogutta</taxon>
    </lineage>
</organism>
<keyword evidence="3" id="KW-1185">Reference proteome</keyword>
<feature type="compositionally biased region" description="Polar residues" evidence="1">
    <location>
        <begin position="65"/>
        <end position="74"/>
    </location>
</feature>
<gene>
    <name evidence="2" type="ORF">THTE_2849</name>
</gene>